<gene>
    <name evidence="1" type="ORF">DPEC_G00115190</name>
</gene>
<accession>A0ACC2GUH9</accession>
<protein>
    <submittedName>
        <fullName evidence="1">Uncharacterized protein</fullName>
    </submittedName>
</protein>
<proteinExistence type="predicted"/>
<evidence type="ECO:0000313" key="1">
    <source>
        <dbReference type="EMBL" id="KAJ8007212.1"/>
    </source>
</evidence>
<reference evidence="1" key="1">
    <citation type="submission" date="2021-05" db="EMBL/GenBank/DDBJ databases">
        <authorList>
            <person name="Pan Q."/>
            <person name="Jouanno E."/>
            <person name="Zahm M."/>
            <person name="Klopp C."/>
            <person name="Cabau C."/>
            <person name="Louis A."/>
            <person name="Berthelot C."/>
            <person name="Parey E."/>
            <person name="Roest Crollius H."/>
            <person name="Montfort J."/>
            <person name="Robinson-Rechavi M."/>
            <person name="Bouchez O."/>
            <person name="Lampietro C."/>
            <person name="Lopez Roques C."/>
            <person name="Donnadieu C."/>
            <person name="Postlethwait J."/>
            <person name="Bobe J."/>
            <person name="Dillon D."/>
            <person name="Chandos A."/>
            <person name="von Hippel F."/>
            <person name="Guiguen Y."/>
        </authorList>
    </citation>
    <scope>NUCLEOTIDE SEQUENCE</scope>
    <source>
        <strain evidence="1">YG-Jan2019</strain>
    </source>
</reference>
<dbReference type="Proteomes" id="UP001157502">
    <property type="component" value="Chromosome 9"/>
</dbReference>
<comment type="caution">
    <text evidence="1">The sequence shown here is derived from an EMBL/GenBank/DDBJ whole genome shotgun (WGS) entry which is preliminary data.</text>
</comment>
<sequence>MESLTDSLMIIRGDGSSSLHASSFTPGTSPTSLSSLVRIVTAAVPVGFTAARETAQESQKHRQPGQVCLQLKTLPRKRSYGREGGVGKNRRSRKDQEEIEEKDKRRSELRGRAEAPKTPPSNLSPIEMPPQRKS</sequence>
<keyword evidence="2" id="KW-1185">Reference proteome</keyword>
<evidence type="ECO:0000313" key="2">
    <source>
        <dbReference type="Proteomes" id="UP001157502"/>
    </source>
</evidence>
<organism evidence="1 2">
    <name type="scientific">Dallia pectoralis</name>
    <name type="common">Alaska blackfish</name>
    <dbReference type="NCBI Taxonomy" id="75939"/>
    <lineage>
        <taxon>Eukaryota</taxon>
        <taxon>Metazoa</taxon>
        <taxon>Chordata</taxon>
        <taxon>Craniata</taxon>
        <taxon>Vertebrata</taxon>
        <taxon>Euteleostomi</taxon>
        <taxon>Actinopterygii</taxon>
        <taxon>Neopterygii</taxon>
        <taxon>Teleostei</taxon>
        <taxon>Protacanthopterygii</taxon>
        <taxon>Esociformes</taxon>
        <taxon>Umbridae</taxon>
        <taxon>Dallia</taxon>
    </lineage>
</organism>
<dbReference type="EMBL" id="CM055736">
    <property type="protein sequence ID" value="KAJ8007212.1"/>
    <property type="molecule type" value="Genomic_DNA"/>
</dbReference>
<name>A0ACC2GUH9_DALPE</name>